<dbReference type="PANTHER" id="PTHR46558">
    <property type="entry name" value="TRACRIPTIONAL REGULATORY PROTEIN-RELATED-RELATED"/>
    <property type="match status" value="1"/>
</dbReference>
<keyword evidence="1" id="KW-0238">DNA-binding</keyword>
<dbReference type="Pfam" id="PF01381">
    <property type="entry name" value="HTH_3"/>
    <property type="match status" value="1"/>
</dbReference>
<evidence type="ECO:0000313" key="3">
    <source>
        <dbReference type="EMBL" id="WAA10303.1"/>
    </source>
</evidence>
<dbReference type="PROSITE" id="PS50943">
    <property type="entry name" value="HTH_CROC1"/>
    <property type="match status" value="1"/>
</dbReference>
<name>A0A9E8LV70_9BACI</name>
<reference evidence="3" key="1">
    <citation type="submission" date="2022-09" db="EMBL/GenBank/DDBJ databases">
        <title>Complete Genomes of Fervidibacillus albus and Fervidibacillus halotolerans isolated from tidal flat sediments.</title>
        <authorList>
            <person name="Kwon K.K."/>
            <person name="Yang S.-H."/>
            <person name="Park M.J."/>
            <person name="Oh H.-M."/>
        </authorList>
    </citation>
    <scope>NUCLEOTIDE SEQUENCE</scope>
    <source>
        <strain evidence="3">MEBiC13591</strain>
    </source>
</reference>
<feature type="domain" description="HTH cro/C1-type" evidence="2">
    <location>
        <begin position="6"/>
        <end position="60"/>
    </location>
</feature>
<dbReference type="InterPro" id="IPR010982">
    <property type="entry name" value="Lambda_DNA-bd_dom_sf"/>
</dbReference>
<organism evidence="3 4">
    <name type="scientific">Fervidibacillus albus</name>
    <dbReference type="NCBI Taxonomy" id="2980026"/>
    <lineage>
        <taxon>Bacteria</taxon>
        <taxon>Bacillati</taxon>
        <taxon>Bacillota</taxon>
        <taxon>Bacilli</taxon>
        <taxon>Bacillales</taxon>
        <taxon>Bacillaceae</taxon>
        <taxon>Fervidibacillus</taxon>
    </lineage>
</organism>
<dbReference type="AlphaFoldDB" id="A0A9E8LV70"/>
<protein>
    <submittedName>
        <fullName evidence="3">Helix-turn-helix transcriptional regulator</fullName>
    </submittedName>
</protein>
<dbReference type="SUPFAM" id="SSF47413">
    <property type="entry name" value="lambda repressor-like DNA-binding domains"/>
    <property type="match status" value="1"/>
</dbReference>
<dbReference type="KEGG" id="faf:OE104_02920"/>
<evidence type="ECO:0000313" key="4">
    <source>
        <dbReference type="Proteomes" id="UP001164718"/>
    </source>
</evidence>
<gene>
    <name evidence="3" type="ORF">OE104_02920</name>
</gene>
<dbReference type="RefSeq" id="WP_275418087.1">
    <property type="nucleotide sequence ID" value="NZ_CP106878.1"/>
</dbReference>
<dbReference type="PANTHER" id="PTHR46558:SF4">
    <property type="entry name" value="DNA-BIDING PHAGE PROTEIN"/>
    <property type="match status" value="1"/>
</dbReference>
<dbReference type="Proteomes" id="UP001164718">
    <property type="component" value="Chromosome"/>
</dbReference>
<dbReference type="Gene3D" id="1.10.260.40">
    <property type="entry name" value="lambda repressor-like DNA-binding domains"/>
    <property type="match status" value="1"/>
</dbReference>
<dbReference type="InterPro" id="IPR001387">
    <property type="entry name" value="Cro/C1-type_HTH"/>
</dbReference>
<sequence>MRNSRLVQARIEKGLSQSDLASQLGCSKQAVSNWETGYSTPPLATALKISDVLGKDVKFLFSNEVQDIHTKNKESKEVS</sequence>
<dbReference type="CDD" id="cd00093">
    <property type="entry name" value="HTH_XRE"/>
    <property type="match status" value="1"/>
</dbReference>
<keyword evidence="4" id="KW-1185">Reference proteome</keyword>
<evidence type="ECO:0000256" key="1">
    <source>
        <dbReference type="ARBA" id="ARBA00023125"/>
    </source>
</evidence>
<accession>A0A9E8LV70</accession>
<proteinExistence type="predicted"/>
<evidence type="ECO:0000259" key="2">
    <source>
        <dbReference type="PROSITE" id="PS50943"/>
    </source>
</evidence>
<dbReference type="GO" id="GO:0003677">
    <property type="term" value="F:DNA binding"/>
    <property type="evidence" value="ECO:0007669"/>
    <property type="project" value="UniProtKB-KW"/>
</dbReference>
<dbReference type="EMBL" id="CP106878">
    <property type="protein sequence ID" value="WAA10303.1"/>
    <property type="molecule type" value="Genomic_DNA"/>
</dbReference>
<dbReference type="SMART" id="SM00530">
    <property type="entry name" value="HTH_XRE"/>
    <property type="match status" value="1"/>
</dbReference>